<evidence type="ECO:0000313" key="3">
    <source>
        <dbReference type="Proteomes" id="UP000320390"/>
    </source>
</evidence>
<keyword evidence="3" id="KW-1185">Reference proteome</keyword>
<sequence length="161" mass="17107">MAEVSLVMGAAGQFRGVDRVIVLALLAGGWWALFLGELVDGARHRRALDGLSAPDWDIRATAFSPAERSLFEGLAPGLPPEPYPRALRQARGIGRKRALDLARYYQRAGPRAPADALHGIGSTTARAAAEAVSKLLAEWAEGQATGLSPMGLRAPTMQPPE</sequence>
<protein>
    <submittedName>
        <fullName evidence="2">Uncharacterized protein</fullName>
    </submittedName>
</protein>
<keyword evidence="1" id="KW-1133">Transmembrane helix</keyword>
<accession>A0A518ENL5</accession>
<feature type="transmembrane region" description="Helical" evidence="1">
    <location>
        <begin position="20"/>
        <end position="39"/>
    </location>
</feature>
<gene>
    <name evidence="2" type="ORF">Poly30_11770</name>
</gene>
<dbReference type="EMBL" id="CP036434">
    <property type="protein sequence ID" value="QDV05678.1"/>
    <property type="molecule type" value="Genomic_DNA"/>
</dbReference>
<dbReference type="Proteomes" id="UP000320390">
    <property type="component" value="Chromosome"/>
</dbReference>
<keyword evidence="1" id="KW-0812">Transmembrane</keyword>
<name>A0A518ENL5_9BACT</name>
<dbReference type="AlphaFoldDB" id="A0A518ENL5"/>
<evidence type="ECO:0000313" key="2">
    <source>
        <dbReference type="EMBL" id="QDV05678.1"/>
    </source>
</evidence>
<proteinExistence type="predicted"/>
<evidence type="ECO:0000256" key="1">
    <source>
        <dbReference type="SAM" id="Phobius"/>
    </source>
</evidence>
<organism evidence="2 3">
    <name type="scientific">Saltatorellus ferox</name>
    <dbReference type="NCBI Taxonomy" id="2528018"/>
    <lineage>
        <taxon>Bacteria</taxon>
        <taxon>Pseudomonadati</taxon>
        <taxon>Planctomycetota</taxon>
        <taxon>Planctomycetia</taxon>
        <taxon>Planctomycetia incertae sedis</taxon>
        <taxon>Saltatorellus</taxon>
    </lineage>
</organism>
<keyword evidence="1" id="KW-0472">Membrane</keyword>
<reference evidence="2 3" key="1">
    <citation type="submission" date="2019-02" db="EMBL/GenBank/DDBJ databases">
        <title>Deep-cultivation of Planctomycetes and their phenomic and genomic characterization uncovers novel biology.</title>
        <authorList>
            <person name="Wiegand S."/>
            <person name="Jogler M."/>
            <person name="Boedeker C."/>
            <person name="Pinto D."/>
            <person name="Vollmers J."/>
            <person name="Rivas-Marin E."/>
            <person name="Kohn T."/>
            <person name="Peeters S.H."/>
            <person name="Heuer A."/>
            <person name="Rast P."/>
            <person name="Oberbeckmann S."/>
            <person name="Bunk B."/>
            <person name="Jeske O."/>
            <person name="Meyerdierks A."/>
            <person name="Storesund J.E."/>
            <person name="Kallscheuer N."/>
            <person name="Luecker S."/>
            <person name="Lage O.M."/>
            <person name="Pohl T."/>
            <person name="Merkel B.J."/>
            <person name="Hornburger P."/>
            <person name="Mueller R.-W."/>
            <person name="Bruemmer F."/>
            <person name="Labrenz M."/>
            <person name="Spormann A.M."/>
            <person name="Op den Camp H."/>
            <person name="Overmann J."/>
            <person name="Amann R."/>
            <person name="Jetten M.S.M."/>
            <person name="Mascher T."/>
            <person name="Medema M.H."/>
            <person name="Devos D.P."/>
            <person name="Kaster A.-K."/>
            <person name="Ovreas L."/>
            <person name="Rohde M."/>
            <person name="Galperin M.Y."/>
            <person name="Jogler C."/>
        </authorList>
    </citation>
    <scope>NUCLEOTIDE SEQUENCE [LARGE SCALE GENOMIC DNA]</scope>
    <source>
        <strain evidence="2 3">Poly30</strain>
    </source>
</reference>